<evidence type="ECO:0000313" key="12">
    <source>
        <dbReference type="Proteomes" id="UP000214688"/>
    </source>
</evidence>
<reference evidence="11 12" key="1">
    <citation type="journal article" date="2015" name="Int. J. Syst. Evol. Microbiol.">
        <title>Tumebacillus algifaecis sp. nov., isolated from decomposing algal scum.</title>
        <authorList>
            <person name="Wu Y.F."/>
            <person name="Zhang B."/>
            <person name="Xing P."/>
            <person name="Wu Q.L."/>
            <person name="Liu S.J."/>
        </authorList>
    </citation>
    <scope>NUCLEOTIDE SEQUENCE [LARGE SCALE GENOMIC DNA]</scope>
    <source>
        <strain evidence="11 12">THMBR28</strain>
    </source>
</reference>
<dbReference type="KEGG" id="tab:CIG75_10385"/>
<evidence type="ECO:0000256" key="5">
    <source>
        <dbReference type="ARBA" id="ARBA00022723"/>
    </source>
</evidence>
<keyword evidence="9" id="KW-0443">Lipid metabolism</keyword>
<dbReference type="GO" id="GO:0045300">
    <property type="term" value="F:stearoyl-[ACP] desaturase activity"/>
    <property type="evidence" value="ECO:0007669"/>
    <property type="project" value="InterPro"/>
</dbReference>
<proteinExistence type="inferred from homology"/>
<keyword evidence="5" id="KW-0479">Metal-binding</keyword>
<keyword evidence="10" id="KW-0275">Fatty acid biosynthesis</keyword>
<dbReference type="InterPro" id="IPR012348">
    <property type="entry name" value="RNR-like"/>
</dbReference>
<evidence type="ECO:0000256" key="3">
    <source>
        <dbReference type="ARBA" id="ARBA00011738"/>
    </source>
</evidence>
<accession>A0A223D6S4</accession>
<evidence type="ECO:0000256" key="1">
    <source>
        <dbReference type="ARBA" id="ARBA00001954"/>
    </source>
</evidence>
<evidence type="ECO:0000256" key="9">
    <source>
        <dbReference type="ARBA" id="ARBA00023098"/>
    </source>
</evidence>
<evidence type="ECO:0000256" key="10">
    <source>
        <dbReference type="ARBA" id="ARBA00023160"/>
    </source>
</evidence>
<dbReference type="Pfam" id="PF03405">
    <property type="entry name" value="FA_desaturase_2"/>
    <property type="match status" value="1"/>
</dbReference>
<keyword evidence="12" id="KW-1185">Reference proteome</keyword>
<name>A0A223D6S4_9BACL</name>
<dbReference type="EMBL" id="CP022657">
    <property type="protein sequence ID" value="ASS77187.1"/>
    <property type="molecule type" value="Genomic_DNA"/>
</dbReference>
<comment type="subunit">
    <text evidence="3">Homodimer.</text>
</comment>
<evidence type="ECO:0000256" key="7">
    <source>
        <dbReference type="ARBA" id="ARBA00023002"/>
    </source>
</evidence>
<comment type="cofactor">
    <cofactor evidence="1">
        <name>Fe(2+)</name>
        <dbReference type="ChEBI" id="CHEBI:29033"/>
    </cofactor>
</comment>
<dbReference type="InterPro" id="IPR009078">
    <property type="entry name" value="Ferritin-like_SF"/>
</dbReference>
<sequence length="293" mass="34056">MLLPNLDVRLERKIIDLYEAHKKRAANIDWSYHEFVPWELGRSYKEIPWSIEQVTLPPAVSMAIETALLTEVNLPWFTTYLSSTFTGSLDVMKEFIHTWVAEEDQHSNLLETYLLLTRNANPDQLHKLRKTVVESGFESSFTTPLEAITYASFQELATLVFYTNVSKVAAPYDETLAALLRRLAKDESLHYAFYRDVVMAHLELEPNYLMYVAPVLLGFFMPGNNIPNYDERMKVIAKEVGYGPSHYYSQVVMKLVEYWNIKDLRPTTVEAEKARLDILKYCDRLERISRRLG</sequence>
<dbReference type="AlphaFoldDB" id="A0A223D6S4"/>
<evidence type="ECO:0000313" key="11">
    <source>
        <dbReference type="EMBL" id="ASS77187.1"/>
    </source>
</evidence>
<keyword evidence="8" id="KW-0408">Iron</keyword>
<keyword evidence="6" id="KW-0276">Fatty acid metabolism</keyword>
<dbReference type="GO" id="GO:0006633">
    <property type="term" value="P:fatty acid biosynthetic process"/>
    <property type="evidence" value="ECO:0007669"/>
    <property type="project" value="UniProtKB-KW"/>
</dbReference>
<dbReference type="PANTHER" id="PTHR31155">
    <property type="entry name" value="ACYL- ACYL-CARRIER-PROTEIN DESATURASE-RELATED"/>
    <property type="match status" value="1"/>
</dbReference>
<dbReference type="GO" id="GO:0046872">
    <property type="term" value="F:metal ion binding"/>
    <property type="evidence" value="ECO:0007669"/>
    <property type="project" value="UniProtKB-KW"/>
</dbReference>
<dbReference type="RefSeq" id="WP_094238405.1">
    <property type="nucleotide sequence ID" value="NZ_CP022657.1"/>
</dbReference>
<evidence type="ECO:0000256" key="6">
    <source>
        <dbReference type="ARBA" id="ARBA00022832"/>
    </source>
</evidence>
<dbReference type="SUPFAM" id="SSF47240">
    <property type="entry name" value="Ferritin-like"/>
    <property type="match status" value="1"/>
</dbReference>
<dbReference type="GO" id="GO:0005829">
    <property type="term" value="C:cytosol"/>
    <property type="evidence" value="ECO:0007669"/>
    <property type="project" value="TreeGrafter"/>
</dbReference>
<evidence type="ECO:0000256" key="4">
    <source>
        <dbReference type="ARBA" id="ARBA00022516"/>
    </source>
</evidence>
<dbReference type="Proteomes" id="UP000214688">
    <property type="component" value="Chromosome"/>
</dbReference>
<evidence type="ECO:0000256" key="2">
    <source>
        <dbReference type="ARBA" id="ARBA00008749"/>
    </source>
</evidence>
<organism evidence="11 12">
    <name type="scientific">Tumebacillus algifaecis</name>
    <dbReference type="NCBI Taxonomy" id="1214604"/>
    <lineage>
        <taxon>Bacteria</taxon>
        <taxon>Bacillati</taxon>
        <taxon>Bacillota</taxon>
        <taxon>Bacilli</taxon>
        <taxon>Bacillales</taxon>
        <taxon>Alicyclobacillaceae</taxon>
        <taxon>Tumebacillus</taxon>
    </lineage>
</organism>
<dbReference type="InterPro" id="IPR005067">
    <property type="entry name" value="Fatty_acid_desaturase-2"/>
</dbReference>
<keyword evidence="7" id="KW-0560">Oxidoreductase</keyword>
<protein>
    <submittedName>
        <fullName evidence="11">Acyl-ACP desaturase</fullName>
    </submittedName>
</protein>
<dbReference type="Gene3D" id="1.10.620.20">
    <property type="entry name" value="Ribonucleotide Reductase, subunit A"/>
    <property type="match status" value="1"/>
</dbReference>
<gene>
    <name evidence="11" type="ORF">CIG75_10385</name>
</gene>
<dbReference type="OrthoDB" id="9772881at2"/>
<comment type="similarity">
    <text evidence="2">Belongs to the fatty acid desaturase type 2 family.</text>
</comment>
<dbReference type="PANTHER" id="PTHR31155:SF9">
    <property type="entry name" value="STEAROYL-[ACYL-CARRIER-PROTEIN] 9-DESATURASE 7, CHLOROPLASTIC"/>
    <property type="match status" value="1"/>
</dbReference>
<evidence type="ECO:0000256" key="8">
    <source>
        <dbReference type="ARBA" id="ARBA00023004"/>
    </source>
</evidence>
<keyword evidence="4" id="KW-0444">Lipid biosynthesis</keyword>